<evidence type="ECO:0000313" key="2">
    <source>
        <dbReference type="EMBL" id="PDW01501.1"/>
    </source>
</evidence>
<accession>A0A2A6REY7</accession>
<organism evidence="2 3">
    <name type="scientific">Candidatus Viridilinea mediisalina</name>
    <dbReference type="NCBI Taxonomy" id="2024553"/>
    <lineage>
        <taxon>Bacteria</taxon>
        <taxon>Bacillati</taxon>
        <taxon>Chloroflexota</taxon>
        <taxon>Chloroflexia</taxon>
        <taxon>Chloroflexales</taxon>
        <taxon>Chloroflexineae</taxon>
        <taxon>Oscillochloridaceae</taxon>
        <taxon>Candidatus Viridilinea</taxon>
    </lineage>
</organism>
<dbReference type="InterPro" id="IPR052944">
    <property type="entry name" value="Sporulation_related"/>
</dbReference>
<dbReference type="Gene3D" id="2.50.20.10">
    <property type="entry name" value="Lipoprotein localisation LolA/LolB/LppX"/>
    <property type="match status" value="1"/>
</dbReference>
<evidence type="ECO:0000259" key="1">
    <source>
        <dbReference type="Pfam" id="PF14285"/>
    </source>
</evidence>
<dbReference type="PANTHER" id="PTHR37507">
    <property type="entry name" value="SPORULATION PROTEIN YDCC"/>
    <property type="match status" value="1"/>
</dbReference>
<dbReference type="OrthoDB" id="9785727at2"/>
<comment type="caution">
    <text evidence="2">The sequence shown here is derived from an EMBL/GenBank/DDBJ whole genome shotgun (WGS) entry which is preliminary data.</text>
</comment>
<sequence>MVQYLVQSIRRFPMRRIALLLVLALVALGLAACTERMPTAEELVSRMEDARATTTSAEATIDVHVESPEGDGALTVQGWMEQIDPSAATGHPNVRMRAEVTAASEPKLVGSTMVSDGTTFWLYHPTENMVVTGELAEIKELAHSQRSSSPPMLNDLVAQGLDAVELTVLGIEQVAGQATWKVEVTPRPETSARLPLEGLVRATLWVDEALALPLKLEVNASDLGQGRIEVRDLVVNQPIDAAHFSFAIPEGATVLQAAELIAKAQEQHAASLDEARTSVSFHLREPSYLPHGVSLVEVRVVGTSTVIMNYVGEQVSLSIVQSNEAMIGNEREAPLGSLSEAVMINGAEATMITNSQTQGSMLRWEANGIRYIIAGPLPPQEALRVAEGLR</sequence>
<dbReference type="Pfam" id="PF14285">
    <property type="entry name" value="DUF4367"/>
    <property type="match status" value="1"/>
</dbReference>
<feature type="domain" description="DUF4367" evidence="1">
    <location>
        <begin position="285"/>
        <end position="388"/>
    </location>
</feature>
<dbReference type="InterPro" id="IPR029046">
    <property type="entry name" value="LolA/LolB/LppX"/>
</dbReference>
<protein>
    <recommendedName>
        <fullName evidence="1">DUF4367 domain-containing protein</fullName>
    </recommendedName>
</protein>
<evidence type="ECO:0000313" key="3">
    <source>
        <dbReference type="Proteomes" id="UP000220527"/>
    </source>
</evidence>
<gene>
    <name evidence="2" type="ORF">CJ255_18795</name>
</gene>
<keyword evidence="3" id="KW-1185">Reference proteome</keyword>
<dbReference type="SUPFAM" id="SSF89392">
    <property type="entry name" value="Prokaryotic lipoproteins and lipoprotein localization factors"/>
    <property type="match status" value="1"/>
</dbReference>
<dbReference type="EMBL" id="NQWI01000134">
    <property type="protein sequence ID" value="PDW01501.1"/>
    <property type="molecule type" value="Genomic_DNA"/>
</dbReference>
<dbReference type="InterPro" id="IPR025377">
    <property type="entry name" value="DUF4367"/>
</dbReference>
<dbReference type="Proteomes" id="UP000220527">
    <property type="component" value="Unassembled WGS sequence"/>
</dbReference>
<proteinExistence type="predicted"/>
<name>A0A2A6REY7_9CHLR</name>
<reference evidence="3" key="1">
    <citation type="submission" date="2017-08" db="EMBL/GenBank/DDBJ databases">
        <authorList>
            <person name="Grouzdev D.S."/>
            <person name="Gaisin V.A."/>
            <person name="Rysina M.S."/>
            <person name="Gorlenko V.M."/>
        </authorList>
    </citation>
    <scope>NUCLEOTIDE SEQUENCE [LARGE SCALE GENOMIC DNA]</scope>
    <source>
        <strain evidence="3">Kir15-3F</strain>
    </source>
</reference>
<dbReference type="AlphaFoldDB" id="A0A2A6REY7"/>
<dbReference type="PANTHER" id="PTHR37507:SF2">
    <property type="entry name" value="SPORULATION PROTEIN YDCC"/>
    <property type="match status" value="1"/>
</dbReference>